<evidence type="ECO:0000313" key="2">
    <source>
        <dbReference type="EMBL" id="KIJ90334.1"/>
    </source>
</evidence>
<evidence type="ECO:0000256" key="1">
    <source>
        <dbReference type="SAM" id="MobiDB-lite"/>
    </source>
</evidence>
<proteinExistence type="predicted"/>
<feature type="compositionally biased region" description="Low complexity" evidence="1">
    <location>
        <begin position="475"/>
        <end position="505"/>
    </location>
</feature>
<dbReference type="OrthoDB" id="2921818at2759"/>
<sequence>MDFIPLDDCGAAPTIDFRHIHNDLWIGLNAPCDAIPSEASSPPHRLPAFDTTGPTGMLFEMEWALDADWFNPDAGWRPFLPKPIPESKEWFFHLEYSTLVDLETISQSGECSIHPSAITEMESDLRRFKACVVAITHSTTFPIRGCRPGYYNYESLCNTFDDNQALENFGANMKHQALDYLAFINWWISSVSFWDQELPQVAIDAIYDLDLQLYPRRGVLLNLQKDWRQINIPHLLRQRVPTYYKWNAELDKESRFLSISPTILKAFEDKQLASGDGKVYSFQMPEFAADFEKMKDYDEFFQERVFDGSVAPGIDFPEDGHYAVVDFQGWMYQPIPLRTAKEFVTRFGSRVVHYNGRTSVIFRRWEALSDEASISSPAGLAQEGPDNEVVRGHSEIREIHCSFYAPFDRQKFDLNGFPDYGPTRSNLNRLDSASSSHRASVNRPPRNWVEAITLNASPSTRSSSSGGVDRERNSSRNSARASPYPRPRSQSPSRRQAYQRRSSSPGTLQSQFVRRLCAYNNITGSSTLWSMPIGPSWNTNFLNEGIILFPDNRTQICLRYWAICGSGILYMRHVLELAICRGMKFILAIPYDALPLFHSAEPPSMMDLTKRTYDVGFQESPLTYDKGRVAFMDQYLGKLADILRRPHARAVIAMGGPTSWIARYYGGERLVAKYISGPSVQVTVHHRGGVANDSSLNMPVFYDQLSAQEVELIHGYVPLGSPIKDRWAFPTTEIFEDCSRHWRGEWNQGCEHIMGNIARDLGSGLLAPQTRKEWREYLRGNNRGEYAPEPGSVPTPNDFTLVESKIDSAFPLRWHGRRIRDIPLPEEFGDTASEN</sequence>
<accession>A0A0C9WH01</accession>
<keyword evidence="3" id="KW-1185">Reference proteome</keyword>
<feature type="region of interest" description="Disordered" evidence="1">
    <location>
        <begin position="426"/>
        <end position="507"/>
    </location>
</feature>
<gene>
    <name evidence="2" type="ORF">K443DRAFT_116728</name>
</gene>
<dbReference type="AlphaFoldDB" id="A0A0C9WH01"/>
<reference evidence="2 3" key="1">
    <citation type="submission" date="2014-04" db="EMBL/GenBank/DDBJ databases">
        <authorList>
            <consortium name="DOE Joint Genome Institute"/>
            <person name="Kuo A."/>
            <person name="Kohler A."/>
            <person name="Nagy L.G."/>
            <person name="Floudas D."/>
            <person name="Copeland A."/>
            <person name="Barry K.W."/>
            <person name="Cichocki N."/>
            <person name="Veneault-Fourrey C."/>
            <person name="LaButti K."/>
            <person name="Lindquist E.A."/>
            <person name="Lipzen A."/>
            <person name="Lundell T."/>
            <person name="Morin E."/>
            <person name="Murat C."/>
            <person name="Sun H."/>
            <person name="Tunlid A."/>
            <person name="Henrissat B."/>
            <person name="Grigoriev I.V."/>
            <person name="Hibbett D.S."/>
            <person name="Martin F."/>
            <person name="Nordberg H.P."/>
            <person name="Cantor M.N."/>
            <person name="Hua S.X."/>
        </authorList>
    </citation>
    <scope>NUCLEOTIDE SEQUENCE [LARGE SCALE GENOMIC DNA]</scope>
    <source>
        <strain evidence="2 3">LaAM-08-1</strain>
    </source>
</reference>
<dbReference type="EMBL" id="KN839214">
    <property type="protein sequence ID" value="KIJ90334.1"/>
    <property type="molecule type" value="Genomic_DNA"/>
</dbReference>
<dbReference type="Proteomes" id="UP000054477">
    <property type="component" value="Unassembled WGS sequence"/>
</dbReference>
<protein>
    <submittedName>
        <fullName evidence="2">Uncharacterized protein</fullName>
    </submittedName>
</protein>
<dbReference type="HOGENOM" id="CLU_016547_0_0_1"/>
<organism evidence="2 3">
    <name type="scientific">Laccaria amethystina LaAM-08-1</name>
    <dbReference type="NCBI Taxonomy" id="1095629"/>
    <lineage>
        <taxon>Eukaryota</taxon>
        <taxon>Fungi</taxon>
        <taxon>Dikarya</taxon>
        <taxon>Basidiomycota</taxon>
        <taxon>Agaricomycotina</taxon>
        <taxon>Agaricomycetes</taxon>
        <taxon>Agaricomycetidae</taxon>
        <taxon>Agaricales</taxon>
        <taxon>Agaricineae</taxon>
        <taxon>Hydnangiaceae</taxon>
        <taxon>Laccaria</taxon>
    </lineage>
</organism>
<feature type="compositionally biased region" description="Polar residues" evidence="1">
    <location>
        <begin position="426"/>
        <end position="439"/>
    </location>
</feature>
<reference evidence="3" key="2">
    <citation type="submission" date="2015-01" db="EMBL/GenBank/DDBJ databases">
        <title>Evolutionary Origins and Diversification of the Mycorrhizal Mutualists.</title>
        <authorList>
            <consortium name="DOE Joint Genome Institute"/>
            <consortium name="Mycorrhizal Genomics Consortium"/>
            <person name="Kohler A."/>
            <person name="Kuo A."/>
            <person name="Nagy L.G."/>
            <person name="Floudas D."/>
            <person name="Copeland A."/>
            <person name="Barry K.W."/>
            <person name="Cichocki N."/>
            <person name="Veneault-Fourrey C."/>
            <person name="LaButti K."/>
            <person name="Lindquist E.A."/>
            <person name="Lipzen A."/>
            <person name="Lundell T."/>
            <person name="Morin E."/>
            <person name="Murat C."/>
            <person name="Riley R."/>
            <person name="Ohm R."/>
            <person name="Sun H."/>
            <person name="Tunlid A."/>
            <person name="Henrissat B."/>
            <person name="Grigoriev I.V."/>
            <person name="Hibbett D.S."/>
            <person name="Martin F."/>
        </authorList>
    </citation>
    <scope>NUCLEOTIDE SEQUENCE [LARGE SCALE GENOMIC DNA]</scope>
    <source>
        <strain evidence="3">LaAM-08-1</strain>
    </source>
</reference>
<name>A0A0C9WH01_9AGAR</name>
<evidence type="ECO:0000313" key="3">
    <source>
        <dbReference type="Proteomes" id="UP000054477"/>
    </source>
</evidence>